<dbReference type="Proteomes" id="UP001596380">
    <property type="component" value="Unassembled WGS sequence"/>
</dbReference>
<dbReference type="RefSeq" id="WP_160823251.1">
    <property type="nucleotide sequence ID" value="NZ_JBHSXE010000001.1"/>
</dbReference>
<sequence>MKPSTRAALAAAPAGLALAGALAVPANAAAPRPSVPSQPQARNQAAAPQVPAFDFKKECAPLPAGQDPALAVCLGLVVTDGTMKLGGLSQQISKPLRIVVQATQASPSENSKITSVRMSGRPMKVPGGVTGLLGLPIPGTDDLPFFKVEVQAKYAGGFEFELPNAKIGLKIKIRNDALGAGCFIGSKKDPMKLDLAVDFSKVTIVDPGDPADPFGHPTVLNGPAEDSAFAVPKTAGCGLPGPLIDWKVGLPSPSGKNAASFNTYIALGQYAAPSARAARSGARQNPLDRLRALKIG</sequence>
<feature type="chain" id="PRO_5046675235" evidence="2">
    <location>
        <begin position="29"/>
        <end position="296"/>
    </location>
</feature>
<accession>A0ABW2CTE2</accession>
<evidence type="ECO:0000256" key="1">
    <source>
        <dbReference type="SAM" id="MobiDB-lite"/>
    </source>
</evidence>
<organism evidence="3 4">
    <name type="scientific">Actinomadura yumaensis</name>
    <dbReference type="NCBI Taxonomy" id="111807"/>
    <lineage>
        <taxon>Bacteria</taxon>
        <taxon>Bacillati</taxon>
        <taxon>Actinomycetota</taxon>
        <taxon>Actinomycetes</taxon>
        <taxon>Streptosporangiales</taxon>
        <taxon>Thermomonosporaceae</taxon>
        <taxon>Actinomadura</taxon>
    </lineage>
</organism>
<gene>
    <name evidence="3" type="ORF">ACFQKB_29735</name>
</gene>
<dbReference type="EMBL" id="JBHSXS010000023">
    <property type="protein sequence ID" value="MFC6883974.1"/>
    <property type="molecule type" value="Genomic_DNA"/>
</dbReference>
<protein>
    <submittedName>
        <fullName evidence="3">Uncharacterized protein</fullName>
    </submittedName>
</protein>
<proteinExistence type="predicted"/>
<reference evidence="4" key="1">
    <citation type="journal article" date="2019" name="Int. J. Syst. Evol. Microbiol.">
        <title>The Global Catalogue of Microorganisms (GCM) 10K type strain sequencing project: providing services to taxonomists for standard genome sequencing and annotation.</title>
        <authorList>
            <consortium name="The Broad Institute Genomics Platform"/>
            <consortium name="The Broad Institute Genome Sequencing Center for Infectious Disease"/>
            <person name="Wu L."/>
            <person name="Ma J."/>
        </authorList>
    </citation>
    <scope>NUCLEOTIDE SEQUENCE [LARGE SCALE GENOMIC DNA]</scope>
    <source>
        <strain evidence="4">JCM 3369</strain>
    </source>
</reference>
<evidence type="ECO:0000256" key="2">
    <source>
        <dbReference type="SAM" id="SignalP"/>
    </source>
</evidence>
<keyword evidence="2" id="KW-0732">Signal</keyword>
<evidence type="ECO:0000313" key="3">
    <source>
        <dbReference type="EMBL" id="MFC6883974.1"/>
    </source>
</evidence>
<comment type="caution">
    <text evidence="3">The sequence shown here is derived from an EMBL/GenBank/DDBJ whole genome shotgun (WGS) entry which is preliminary data.</text>
</comment>
<feature type="signal peptide" evidence="2">
    <location>
        <begin position="1"/>
        <end position="28"/>
    </location>
</feature>
<keyword evidence="4" id="KW-1185">Reference proteome</keyword>
<feature type="region of interest" description="Disordered" evidence="1">
    <location>
        <begin position="29"/>
        <end position="48"/>
    </location>
</feature>
<evidence type="ECO:0000313" key="4">
    <source>
        <dbReference type="Proteomes" id="UP001596380"/>
    </source>
</evidence>
<name>A0ABW2CTE2_9ACTN</name>